<dbReference type="PANTHER" id="PTHR43639:SF1">
    <property type="entry name" value="SHORT-CHAIN DEHYDROGENASE_REDUCTASE FAMILY PROTEIN"/>
    <property type="match status" value="1"/>
</dbReference>
<dbReference type="Pfam" id="PF13561">
    <property type="entry name" value="adh_short_C2"/>
    <property type="match status" value="1"/>
</dbReference>
<dbReference type="PRINTS" id="PR00081">
    <property type="entry name" value="GDHRDH"/>
</dbReference>
<evidence type="ECO:0000313" key="4">
    <source>
        <dbReference type="Proteomes" id="UP000295504"/>
    </source>
</evidence>
<comment type="similarity">
    <text evidence="1">Belongs to the short-chain dehydrogenases/reductases (SDR) family.</text>
</comment>
<dbReference type="SUPFAM" id="SSF51735">
    <property type="entry name" value="NAD(P)-binding Rossmann-fold domains"/>
    <property type="match status" value="1"/>
</dbReference>
<name>A0A4V2T588_9FIRM</name>
<dbReference type="GO" id="GO:0016491">
    <property type="term" value="F:oxidoreductase activity"/>
    <property type="evidence" value="ECO:0007669"/>
    <property type="project" value="UniProtKB-KW"/>
</dbReference>
<keyword evidence="2" id="KW-0560">Oxidoreductase</keyword>
<accession>A0A4V2T588</accession>
<organism evidence="3 4">
    <name type="scientific">Serpentinicella alkaliphila</name>
    <dbReference type="NCBI Taxonomy" id="1734049"/>
    <lineage>
        <taxon>Bacteria</taxon>
        <taxon>Bacillati</taxon>
        <taxon>Bacillota</taxon>
        <taxon>Clostridia</taxon>
        <taxon>Peptostreptococcales</taxon>
        <taxon>Natronincolaceae</taxon>
        <taxon>Serpentinicella</taxon>
    </lineage>
</organism>
<dbReference type="FunFam" id="3.40.50.720:FF:000084">
    <property type="entry name" value="Short-chain dehydrogenase reductase"/>
    <property type="match status" value="1"/>
</dbReference>
<dbReference type="GO" id="GO:0008206">
    <property type="term" value="P:bile acid metabolic process"/>
    <property type="evidence" value="ECO:0007669"/>
    <property type="project" value="UniProtKB-ARBA"/>
</dbReference>
<dbReference type="EMBL" id="SLYC01000001">
    <property type="protein sequence ID" value="TCQ08094.1"/>
    <property type="molecule type" value="Genomic_DNA"/>
</dbReference>
<proteinExistence type="inferred from homology"/>
<evidence type="ECO:0000256" key="2">
    <source>
        <dbReference type="ARBA" id="ARBA00023002"/>
    </source>
</evidence>
<keyword evidence="4" id="KW-1185">Reference proteome</keyword>
<dbReference type="RefSeq" id="WP_132847264.1">
    <property type="nucleotide sequence ID" value="NZ_CP058648.1"/>
</dbReference>
<evidence type="ECO:0000256" key="1">
    <source>
        <dbReference type="ARBA" id="ARBA00006484"/>
    </source>
</evidence>
<dbReference type="AlphaFoldDB" id="A0A4V2T588"/>
<dbReference type="OrthoDB" id="9775296at2"/>
<evidence type="ECO:0000313" key="3">
    <source>
        <dbReference type="EMBL" id="TCQ08094.1"/>
    </source>
</evidence>
<dbReference type="CDD" id="cd05233">
    <property type="entry name" value="SDR_c"/>
    <property type="match status" value="1"/>
</dbReference>
<dbReference type="Proteomes" id="UP000295504">
    <property type="component" value="Unassembled WGS sequence"/>
</dbReference>
<gene>
    <name evidence="3" type="ORF">EDD79_1001182</name>
</gene>
<sequence length="259" mass="28244">MQKTALVTGSSSGIGRGIALKLAEDGYDLGINCESSVEKAEEVAGLVREKGRKAIVIRANIGNLVEQGKMFDVFFETYGKIDVLVNNAGITRTSKLIDTTEEMMDKLFRTNFKSHYFATQRAAKNMICNNIKGCIVNITSHHQQSIFPETSVYGSLKAALSKFTKHSALELAPYGIRVNAVAPGLIQVHNNQLSNRENFVISKTPLQRCGQVEEVAEVVSFLVSDKASFITGIDMLVDGGKVLPSGIDNIYSKRVLPGK</sequence>
<comment type="caution">
    <text evidence="3">The sequence shown here is derived from an EMBL/GenBank/DDBJ whole genome shotgun (WGS) entry which is preliminary data.</text>
</comment>
<dbReference type="InterPro" id="IPR036291">
    <property type="entry name" value="NAD(P)-bd_dom_sf"/>
</dbReference>
<dbReference type="Gene3D" id="3.40.50.720">
    <property type="entry name" value="NAD(P)-binding Rossmann-like Domain"/>
    <property type="match status" value="1"/>
</dbReference>
<dbReference type="InterPro" id="IPR002347">
    <property type="entry name" value="SDR_fam"/>
</dbReference>
<dbReference type="PANTHER" id="PTHR43639">
    <property type="entry name" value="OXIDOREDUCTASE, SHORT-CHAIN DEHYDROGENASE/REDUCTASE FAMILY (AFU_ORTHOLOGUE AFUA_5G02870)"/>
    <property type="match status" value="1"/>
</dbReference>
<reference evidence="3 4" key="1">
    <citation type="submission" date="2019-03" db="EMBL/GenBank/DDBJ databases">
        <title>Genomic Encyclopedia of Type Strains, Phase IV (KMG-IV): sequencing the most valuable type-strain genomes for metagenomic binning, comparative biology and taxonomic classification.</title>
        <authorList>
            <person name="Goeker M."/>
        </authorList>
    </citation>
    <scope>NUCLEOTIDE SEQUENCE [LARGE SCALE GENOMIC DNA]</scope>
    <source>
        <strain evidence="3 4">DSM 100013</strain>
    </source>
</reference>
<dbReference type="PRINTS" id="PR00080">
    <property type="entry name" value="SDRFAMILY"/>
</dbReference>
<protein>
    <submittedName>
        <fullName evidence="3">Glucose 1-dehydrogenase/3-oxoacyl-[acyl-carrier protein] reductase</fullName>
    </submittedName>
</protein>